<dbReference type="RefSeq" id="WP_072696922.1">
    <property type="nucleotide sequence ID" value="NZ_FRDI01000004.1"/>
</dbReference>
<accession>A0A1M7ST43</accession>
<dbReference type="STRING" id="1121455.SAMN02745728_01246"/>
<reference evidence="2 3" key="1">
    <citation type="submission" date="2016-12" db="EMBL/GenBank/DDBJ databases">
        <authorList>
            <person name="Song W.-J."/>
            <person name="Kurnit D.M."/>
        </authorList>
    </citation>
    <scope>NUCLEOTIDE SEQUENCE [LARGE SCALE GENOMIC DNA]</scope>
    <source>
        <strain evidence="2 3">DSM 11393</strain>
    </source>
</reference>
<dbReference type="InterPro" id="IPR013216">
    <property type="entry name" value="Methyltransf_11"/>
</dbReference>
<keyword evidence="2" id="KW-0808">Transferase</keyword>
<keyword evidence="2" id="KW-0489">Methyltransferase</keyword>
<gene>
    <name evidence="2" type="ORF">SAMN02745728_01246</name>
</gene>
<protein>
    <submittedName>
        <fullName evidence="2">Methyltransferase domain-containing protein</fullName>
    </submittedName>
</protein>
<dbReference type="AlphaFoldDB" id="A0A1M7ST43"/>
<dbReference type="EMBL" id="FRDI01000004">
    <property type="protein sequence ID" value="SHN61652.1"/>
    <property type="molecule type" value="Genomic_DNA"/>
</dbReference>
<dbReference type="PANTHER" id="PTHR43591:SF24">
    <property type="entry name" value="2-METHOXY-6-POLYPRENYL-1,4-BENZOQUINOL METHYLASE, MITOCHONDRIAL"/>
    <property type="match status" value="1"/>
</dbReference>
<dbReference type="GO" id="GO:0032259">
    <property type="term" value="P:methylation"/>
    <property type="evidence" value="ECO:0007669"/>
    <property type="project" value="UniProtKB-KW"/>
</dbReference>
<dbReference type="InterPro" id="IPR029063">
    <property type="entry name" value="SAM-dependent_MTases_sf"/>
</dbReference>
<dbReference type="SUPFAM" id="SSF53335">
    <property type="entry name" value="S-adenosyl-L-methionine-dependent methyltransferases"/>
    <property type="match status" value="1"/>
</dbReference>
<dbReference type="Proteomes" id="UP000186469">
    <property type="component" value="Unassembled WGS sequence"/>
</dbReference>
<name>A0A1M7ST43_9BACT</name>
<dbReference type="GO" id="GO:0008757">
    <property type="term" value="F:S-adenosylmethionine-dependent methyltransferase activity"/>
    <property type="evidence" value="ECO:0007669"/>
    <property type="project" value="InterPro"/>
</dbReference>
<sequence length="221" mass="25376">MYNDAYKNIAKYYDFFTNRLLTELRKQVVYICNKYSFQQILDLGCGTGNLAFQLVEDKIKTIGVDASLAMLKEAQKKILKNKTGLNFQESLNNKPIFLGSDITKLPFKDNSFDLAIISLVLHETEADIAKTIAEALRVSDYILLADYHLPERNLEVPFFYFVHFIERIAGKTHYFNFKRFMKKGGLQGLIQRICIKHNLIICEDISICYGVLGVVVLKKKA</sequence>
<dbReference type="PANTHER" id="PTHR43591">
    <property type="entry name" value="METHYLTRANSFERASE"/>
    <property type="match status" value="1"/>
</dbReference>
<feature type="domain" description="Methyltransferase type 11" evidence="1">
    <location>
        <begin position="41"/>
        <end position="138"/>
    </location>
</feature>
<dbReference type="Gene3D" id="3.40.50.150">
    <property type="entry name" value="Vaccinia Virus protein VP39"/>
    <property type="match status" value="1"/>
</dbReference>
<dbReference type="CDD" id="cd02440">
    <property type="entry name" value="AdoMet_MTases"/>
    <property type="match status" value="1"/>
</dbReference>
<dbReference type="Pfam" id="PF08241">
    <property type="entry name" value="Methyltransf_11"/>
    <property type="match status" value="1"/>
</dbReference>
<keyword evidence="3" id="KW-1185">Reference proteome</keyword>
<evidence type="ECO:0000313" key="2">
    <source>
        <dbReference type="EMBL" id="SHN61652.1"/>
    </source>
</evidence>
<proteinExistence type="predicted"/>
<evidence type="ECO:0000313" key="3">
    <source>
        <dbReference type="Proteomes" id="UP000186469"/>
    </source>
</evidence>
<evidence type="ECO:0000259" key="1">
    <source>
        <dbReference type="Pfam" id="PF08241"/>
    </source>
</evidence>
<organism evidence="2 3">
    <name type="scientific">Desulfovibrio litoralis DSM 11393</name>
    <dbReference type="NCBI Taxonomy" id="1121455"/>
    <lineage>
        <taxon>Bacteria</taxon>
        <taxon>Pseudomonadati</taxon>
        <taxon>Thermodesulfobacteriota</taxon>
        <taxon>Desulfovibrionia</taxon>
        <taxon>Desulfovibrionales</taxon>
        <taxon>Desulfovibrionaceae</taxon>
        <taxon>Desulfovibrio</taxon>
    </lineage>
</organism>